<name>A0AAV7K013_9METZ</name>
<evidence type="ECO:0000313" key="1">
    <source>
        <dbReference type="EMBL" id="KAI6654573.1"/>
    </source>
</evidence>
<accession>A0AAV7K013</accession>
<organism evidence="1 2">
    <name type="scientific">Oopsacas minuta</name>
    <dbReference type="NCBI Taxonomy" id="111878"/>
    <lineage>
        <taxon>Eukaryota</taxon>
        <taxon>Metazoa</taxon>
        <taxon>Porifera</taxon>
        <taxon>Hexactinellida</taxon>
        <taxon>Hexasterophora</taxon>
        <taxon>Lyssacinosida</taxon>
        <taxon>Leucopsacidae</taxon>
        <taxon>Oopsacas</taxon>
    </lineage>
</organism>
<proteinExistence type="predicted"/>
<keyword evidence="2" id="KW-1185">Reference proteome</keyword>
<dbReference type="AlphaFoldDB" id="A0AAV7K013"/>
<gene>
    <name evidence="1" type="ORF">LOD99_969</name>
</gene>
<dbReference type="EMBL" id="JAKMXF010000222">
    <property type="protein sequence ID" value="KAI6654573.1"/>
    <property type="molecule type" value="Genomic_DNA"/>
</dbReference>
<evidence type="ECO:0000313" key="2">
    <source>
        <dbReference type="Proteomes" id="UP001165289"/>
    </source>
</evidence>
<reference evidence="1 2" key="1">
    <citation type="journal article" date="2023" name="BMC Biol.">
        <title>The compact genome of the sponge Oopsacas minuta (Hexactinellida) is lacking key metazoan core genes.</title>
        <authorList>
            <person name="Santini S."/>
            <person name="Schenkelaars Q."/>
            <person name="Jourda C."/>
            <person name="Duchesne M."/>
            <person name="Belahbib H."/>
            <person name="Rocher C."/>
            <person name="Selva M."/>
            <person name="Riesgo A."/>
            <person name="Vervoort M."/>
            <person name="Leys S.P."/>
            <person name="Kodjabachian L."/>
            <person name="Le Bivic A."/>
            <person name="Borchiellini C."/>
            <person name="Claverie J.M."/>
            <person name="Renard E."/>
        </authorList>
    </citation>
    <scope>NUCLEOTIDE SEQUENCE [LARGE SCALE GENOMIC DNA]</scope>
    <source>
        <strain evidence="1">SPO-2</strain>
    </source>
</reference>
<protein>
    <recommendedName>
        <fullName evidence="3">TRAF-type domain-containing protein</fullName>
    </recommendedName>
</protein>
<dbReference type="InterPro" id="IPR013083">
    <property type="entry name" value="Znf_RING/FYVE/PHD"/>
</dbReference>
<evidence type="ECO:0008006" key="3">
    <source>
        <dbReference type="Google" id="ProtNLM"/>
    </source>
</evidence>
<dbReference type="SUPFAM" id="SSF49599">
    <property type="entry name" value="TRAF domain-like"/>
    <property type="match status" value="1"/>
</dbReference>
<dbReference type="Proteomes" id="UP001165289">
    <property type="component" value="Unassembled WGS sequence"/>
</dbReference>
<sequence length="115" mass="12922">MRGEIGGYRTDLLKEQVPENMKKFIFCSKCDGISIKPQMSEGKTFCTNCRGGRGEEVNGRVDGFVRELKCRCPLAIQGCDWSGKLDNIEEHINGCVKVKIKCQKECGEVLQNMTQ</sequence>
<dbReference type="Gene3D" id="3.30.40.10">
    <property type="entry name" value="Zinc/RING finger domain, C3HC4 (zinc finger)"/>
    <property type="match status" value="1"/>
</dbReference>
<comment type="caution">
    <text evidence="1">The sequence shown here is derived from an EMBL/GenBank/DDBJ whole genome shotgun (WGS) entry which is preliminary data.</text>
</comment>